<evidence type="ECO:0000256" key="1">
    <source>
        <dbReference type="ARBA" id="ARBA00023015"/>
    </source>
</evidence>
<keyword evidence="1" id="KW-0805">Transcription regulation</keyword>
<dbReference type="AlphaFoldDB" id="A0A5D0NBK1"/>
<evidence type="ECO:0000256" key="2">
    <source>
        <dbReference type="ARBA" id="ARBA00023125"/>
    </source>
</evidence>
<gene>
    <name evidence="6" type="ORF">FXF69_32675</name>
</gene>
<keyword evidence="2 4" id="KW-0238">DNA-binding</keyword>
<evidence type="ECO:0000256" key="4">
    <source>
        <dbReference type="PROSITE-ProRule" id="PRU00335"/>
    </source>
</evidence>
<protein>
    <submittedName>
        <fullName evidence="6">TetR family transcriptional regulator</fullName>
    </submittedName>
</protein>
<dbReference type="PROSITE" id="PS50977">
    <property type="entry name" value="HTH_TETR_2"/>
    <property type="match status" value="1"/>
</dbReference>
<dbReference type="Proteomes" id="UP000323380">
    <property type="component" value="Unassembled WGS sequence"/>
</dbReference>
<dbReference type="EMBL" id="VSFG01000009">
    <property type="protein sequence ID" value="TYB41706.1"/>
    <property type="molecule type" value="Genomic_DNA"/>
</dbReference>
<dbReference type="Pfam" id="PF00440">
    <property type="entry name" value="TetR_N"/>
    <property type="match status" value="1"/>
</dbReference>
<dbReference type="GO" id="GO:0003677">
    <property type="term" value="F:DNA binding"/>
    <property type="evidence" value="ECO:0007669"/>
    <property type="project" value="UniProtKB-UniRule"/>
</dbReference>
<keyword evidence="3" id="KW-0804">Transcription</keyword>
<dbReference type="PANTHER" id="PTHR47506:SF1">
    <property type="entry name" value="HTH-TYPE TRANSCRIPTIONAL REGULATOR YJDC"/>
    <property type="match status" value="1"/>
</dbReference>
<proteinExistence type="predicted"/>
<evidence type="ECO:0000259" key="5">
    <source>
        <dbReference type="PROSITE" id="PS50977"/>
    </source>
</evidence>
<evidence type="ECO:0000256" key="3">
    <source>
        <dbReference type="ARBA" id="ARBA00023163"/>
    </source>
</evidence>
<accession>A0A5D0NBK1</accession>
<dbReference type="InterPro" id="IPR036271">
    <property type="entry name" value="Tet_transcr_reg_TetR-rel_C_sf"/>
</dbReference>
<feature type="DNA-binding region" description="H-T-H motif" evidence="4">
    <location>
        <begin position="28"/>
        <end position="47"/>
    </location>
</feature>
<reference evidence="6 7" key="1">
    <citation type="submission" date="2019-08" db="EMBL/GenBank/DDBJ databases">
        <title>Actinomadura sp. nov. CYP1-5 isolated from mountain soil.</title>
        <authorList>
            <person name="Songsumanus A."/>
            <person name="Kuncharoen N."/>
            <person name="Kudo T."/>
            <person name="Yuki M."/>
            <person name="Igarashi Y."/>
            <person name="Tanasupawat S."/>
        </authorList>
    </citation>
    <scope>NUCLEOTIDE SEQUENCE [LARGE SCALE GENOMIC DNA]</scope>
    <source>
        <strain evidence="6 7">JCM 14158</strain>
    </source>
</reference>
<dbReference type="InterPro" id="IPR009057">
    <property type="entry name" value="Homeodomain-like_sf"/>
</dbReference>
<dbReference type="STRING" id="1220554.GCA_001552135_00875"/>
<sequence>MAPREGTRQRLLEAAMTTLAVEGHGGTTERSIARTGGFAPDIVYHHFDDLEALFVAALRHTSQARRARYDEVLGSCTDATQLLSRLRGLYAEDTRDEGHIAAVQELFTASSSSPRLREELLTQVDSWSDLAATAIGRLVQGTTFEGLVPSRDIGMLAVATFLGVQTLTHLDGDRSRIESLFTTAEPAAVLWDAFSGARRTDP</sequence>
<dbReference type="RefSeq" id="WP_083980318.1">
    <property type="nucleotide sequence ID" value="NZ_VSFG01000009.1"/>
</dbReference>
<dbReference type="SUPFAM" id="SSF46689">
    <property type="entry name" value="Homeodomain-like"/>
    <property type="match status" value="1"/>
</dbReference>
<evidence type="ECO:0000313" key="6">
    <source>
        <dbReference type="EMBL" id="TYB41706.1"/>
    </source>
</evidence>
<comment type="caution">
    <text evidence="6">The sequence shown here is derived from an EMBL/GenBank/DDBJ whole genome shotgun (WGS) entry which is preliminary data.</text>
</comment>
<dbReference type="SUPFAM" id="SSF48498">
    <property type="entry name" value="Tetracyclin repressor-like, C-terminal domain"/>
    <property type="match status" value="1"/>
</dbReference>
<name>A0A5D0NBK1_9ACTN</name>
<dbReference type="Gene3D" id="1.10.357.10">
    <property type="entry name" value="Tetracycline Repressor, domain 2"/>
    <property type="match status" value="1"/>
</dbReference>
<organism evidence="6 7">
    <name type="scientific">Actinomadura chibensis</name>
    <dbReference type="NCBI Taxonomy" id="392828"/>
    <lineage>
        <taxon>Bacteria</taxon>
        <taxon>Bacillati</taxon>
        <taxon>Actinomycetota</taxon>
        <taxon>Actinomycetes</taxon>
        <taxon>Streptosporangiales</taxon>
        <taxon>Thermomonosporaceae</taxon>
        <taxon>Actinomadura</taxon>
    </lineage>
</organism>
<keyword evidence="7" id="KW-1185">Reference proteome</keyword>
<evidence type="ECO:0000313" key="7">
    <source>
        <dbReference type="Proteomes" id="UP000323380"/>
    </source>
</evidence>
<dbReference type="InterPro" id="IPR001647">
    <property type="entry name" value="HTH_TetR"/>
</dbReference>
<feature type="domain" description="HTH tetR-type" evidence="5">
    <location>
        <begin position="5"/>
        <end position="65"/>
    </location>
</feature>
<dbReference type="PANTHER" id="PTHR47506">
    <property type="entry name" value="TRANSCRIPTIONAL REGULATORY PROTEIN"/>
    <property type="match status" value="1"/>
</dbReference>